<dbReference type="AlphaFoldDB" id="A0A6A5ZPR6"/>
<sequence>MRGISLLRLQIYIATTQIQGHGTTRDIRYTSSIYLQVRSSNLSRNEKLNAPSTLSNAQSHNPVPKDCPCYTATAFSTSAGCPAFSPTAPCIGLPCIFIGSTITIPGSNTKCPKTPTITSSLPCQTACPVGCQTYTFTKLVTDTCLPTKQTSTPAYPTDTSSFPTTSLKPTITEVATPPPSRPCYTKTVTKSNRCPEDDLDCVLPDCILLSTALVPSGPVAGCPTTPKVTASRTCKGRCDGACATQWITATATAWKA</sequence>
<reference evidence="1" key="1">
    <citation type="journal article" date="2020" name="Stud. Mycol.">
        <title>101 Dothideomycetes genomes: a test case for predicting lifestyles and emergence of pathogens.</title>
        <authorList>
            <person name="Haridas S."/>
            <person name="Albert R."/>
            <person name="Binder M."/>
            <person name="Bloem J."/>
            <person name="Labutti K."/>
            <person name="Salamov A."/>
            <person name="Andreopoulos B."/>
            <person name="Baker S."/>
            <person name="Barry K."/>
            <person name="Bills G."/>
            <person name="Bluhm B."/>
            <person name="Cannon C."/>
            <person name="Castanera R."/>
            <person name="Culley D."/>
            <person name="Daum C."/>
            <person name="Ezra D."/>
            <person name="Gonzalez J."/>
            <person name="Henrissat B."/>
            <person name="Kuo A."/>
            <person name="Liang C."/>
            <person name="Lipzen A."/>
            <person name="Lutzoni F."/>
            <person name="Magnuson J."/>
            <person name="Mondo S."/>
            <person name="Nolan M."/>
            <person name="Ohm R."/>
            <person name="Pangilinan J."/>
            <person name="Park H.-J."/>
            <person name="Ramirez L."/>
            <person name="Alfaro M."/>
            <person name="Sun H."/>
            <person name="Tritt A."/>
            <person name="Yoshinaga Y."/>
            <person name="Zwiers L.-H."/>
            <person name="Turgeon B."/>
            <person name="Goodwin S."/>
            <person name="Spatafora J."/>
            <person name="Crous P."/>
            <person name="Grigoriev I."/>
        </authorList>
    </citation>
    <scope>NUCLEOTIDE SEQUENCE</scope>
    <source>
        <strain evidence="1">CBS 627.86</strain>
    </source>
</reference>
<gene>
    <name evidence="1" type="ORF">BDV96DRAFT_204925</name>
</gene>
<evidence type="ECO:0000313" key="1">
    <source>
        <dbReference type="EMBL" id="KAF2121155.1"/>
    </source>
</evidence>
<dbReference type="EMBL" id="ML977312">
    <property type="protein sequence ID" value="KAF2121155.1"/>
    <property type="molecule type" value="Genomic_DNA"/>
</dbReference>
<dbReference type="Proteomes" id="UP000799770">
    <property type="component" value="Unassembled WGS sequence"/>
</dbReference>
<accession>A0A6A5ZPR6</accession>
<organism evidence="1 2">
    <name type="scientific">Lophiotrema nucula</name>
    <dbReference type="NCBI Taxonomy" id="690887"/>
    <lineage>
        <taxon>Eukaryota</taxon>
        <taxon>Fungi</taxon>
        <taxon>Dikarya</taxon>
        <taxon>Ascomycota</taxon>
        <taxon>Pezizomycotina</taxon>
        <taxon>Dothideomycetes</taxon>
        <taxon>Pleosporomycetidae</taxon>
        <taxon>Pleosporales</taxon>
        <taxon>Lophiotremataceae</taxon>
        <taxon>Lophiotrema</taxon>
    </lineage>
</organism>
<protein>
    <submittedName>
        <fullName evidence="1">Uncharacterized protein</fullName>
    </submittedName>
</protein>
<name>A0A6A5ZPR6_9PLEO</name>
<keyword evidence="2" id="KW-1185">Reference proteome</keyword>
<dbReference type="OrthoDB" id="3795582at2759"/>
<proteinExistence type="predicted"/>
<evidence type="ECO:0000313" key="2">
    <source>
        <dbReference type="Proteomes" id="UP000799770"/>
    </source>
</evidence>